<dbReference type="Proteomes" id="UP001589773">
    <property type="component" value="Unassembled WGS sequence"/>
</dbReference>
<gene>
    <name evidence="2" type="ORF">ACFFJK_16645</name>
</gene>
<evidence type="ECO:0000256" key="1">
    <source>
        <dbReference type="SAM" id="SignalP"/>
    </source>
</evidence>
<evidence type="ECO:0000313" key="3">
    <source>
        <dbReference type="Proteomes" id="UP001589773"/>
    </source>
</evidence>
<comment type="caution">
    <text evidence="2">The sequence shown here is derived from an EMBL/GenBank/DDBJ whole genome shotgun (WGS) entry which is preliminary data.</text>
</comment>
<dbReference type="PANTHER" id="PTHR42972:SF8">
    <property type="entry name" value="POLYHYDROXYBUTYRATE DEPOLYMERASE"/>
    <property type="match status" value="1"/>
</dbReference>
<accession>A0ABV6FJ23</accession>
<evidence type="ECO:0000313" key="2">
    <source>
        <dbReference type="EMBL" id="MFC0253530.1"/>
    </source>
</evidence>
<keyword evidence="1" id="KW-0732">Signal</keyword>
<dbReference type="Gene3D" id="3.40.50.1820">
    <property type="entry name" value="alpha/beta hydrolase"/>
    <property type="match status" value="1"/>
</dbReference>
<feature type="signal peptide" evidence="1">
    <location>
        <begin position="1"/>
        <end position="29"/>
    </location>
</feature>
<organism evidence="2 3">
    <name type="scientific">Massilia consociata</name>
    <dbReference type="NCBI Taxonomy" id="760117"/>
    <lineage>
        <taxon>Bacteria</taxon>
        <taxon>Pseudomonadati</taxon>
        <taxon>Pseudomonadota</taxon>
        <taxon>Betaproteobacteria</taxon>
        <taxon>Burkholderiales</taxon>
        <taxon>Oxalobacteraceae</taxon>
        <taxon>Telluria group</taxon>
        <taxon>Massilia</taxon>
    </lineage>
</organism>
<protein>
    <submittedName>
        <fullName evidence="2">PHA-depolymerase-like protein</fullName>
    </submittedName>
</protein>
<dbReference type="InterPro" id="IPR029058">
    <property type="entry name" value="AB_hydrolase_fold"/>
</dbReference>
<name>A0ABV6FJ23_9BURK</name>
<keyword evidence="3" id="KW-1185">Reference proteome</keyword>
<dbReference type="RefSeq" id="WP_379680622.1">
    <property type="nucleotide sequence ID" value="NZ_JBHLWP010000014.1"/>
</dbReference>
<feature type="chain" id="PRO_5045848183" evidence="1">
    <location>
        <begin position="30"/>
        <end position="408"/>
    </location>
</feature>
<reference evidence="2 3" key="1">
    <citation type="submission" date="2024-09" db="EMBL/GenBank/DDBJ databases">
        <authorList>
            <person name="Sun Q."/>
            <person name="Mori K."/>
        </authorList>
    </citation>
    <scope>NUCLEOTIDE SEQUENCE [LARGE SCALE GENOMIC DNA]</scope>
    <source>
        <strain evidence="2 3">CCM 7792</strain>
    </source>
</reference>
<proteinExistence type="predicted"/>
<dbReference type="EMBL" id="JBHLWP010000014">
    <property type="protein sequence ID" value="MFC0253530.1"/>
    <property type="molecule type" value="Genomic_DNA"/>
</dbReference>
<dbReference type="SUPFAM" id="SSF53474">
    <property type="entry name" value="alpha/beta-Hydrolases"/>
    <property type="match status" value="1"/>
</dbReference>
<sequence length="408" mass="43380">MKLQPGLSTGLTALVLGLFLSLPSAGAHGAVVALPKYNVSVDEVSVSGFSSGAHMAAQMHFAYSKTVKKGAGIIAGGPVYCSQGNAAIATGPCMANTASRNLPYLISVVNTWSGNGYIDPTSNMAASKVYLLSGTIDSTVRQPVMNDLRTMYGSYVPSANIFYKNNLTAEHAIPTDFFGNGCAINGSPFVNNCNFDTAGEILKWIYGPLNAKNAGLLSGSFINFDQAAFWGNRNPNTHGMASSGYAYVPAACAAGQACRLHVAFHGCMQNVASVGTAFYQNAGYNRWADTNRIVVLYPQAMAKANNPGGCWDWWGHDDVNFPAKSGGQMVAIKTMIDKIVSGNAAAPFTCTSWYSSNYAHVVNGRAYRGADGQVYAVNSNQYLGYYLTTAYTDVRRTSAGYYAYGRCS</sequence>
<dbReference type="PANTHER" id="PTHR42972">
    <property type="entry name" value="TOL-PAL SYSTEM PROTEIN TOLB"/>
    <property type="match status" value="1"/>
</dbReference>